<proteinExistence type="predicted"/>
<dbReference type="EMBL" id="CP023326">
    <property type="protein sequence ID" value="ATY65690.1"/>
    <property type="molecule type" value="Genomic_DNA"/>
</dbReference>
<dbReference type="Proteomes" id="UP000323067">
    <property type="component" value="Chromosome iii"/>
</dbReference>
<dbReference type="Gene3D" id="3.40.50.970">
    <property type="match status" value="1"/>
</dbReference>
<protein>
    <submittedName>
        <fullName evidence="1">Dihydroxyacetone synthase</fullName>
    </submittedName>
</protein>
<dbReference type="SUPFAM" id="SSF52518">
    <property type="entry name" value="Thiamin diphosphate-binding fold (THDP-binding)"/>
    <property type="match status" value="1"/>
</dbReference>
<reference evidence="1 2" key="1">
    <citation type="journal article" date="2017" name="BMC Genomics">
        <title>Chromosome level assembly and secondary metabolite potential of the parasitic fungus Cordyceps militaris.</title>
        <authorList>
            <person name="Kramer G.J."/>
            <person name="Nodwell J.R."/>
        </authorList>
    </citation>
    <scope>NUCLEOTIDE SEQUENCE [LARGE SCALE GENOMIC DNA]</scope>
    <source>
        <strain evidence="1 2">ATCC 34164</strain>
    </source>
</reference>
<dbReference type="AlphaFoldDB" id="A0A2H4SRF0"/>
<organism evidence="1 2">
    <name type="scientific">Cordyceps militaris</name>
    <name type="common">Caterpillar fungus</name>
    <name type="synonym">Clavaria militaris</name>
    <dbReference type="NCBI Taxonomy" id="73501"/>
    <lineage>
        <taxon>Eukaryota</taxon>
        <taxon>Fungi</taxon>
        <taxon>Dikarya</taxon>
        <taxon>Ascomycota</taxon>
        <taxon>Pezizomycotina</taxon>
        <taxon>Sordariomycetes</taxon>
        <taxon>Hypocreomycetidae</taxon>
        <taxon>Hypocreales</taxon>
        <taxon>Cordycipitaceae</taxon>
        <taxon>Cordyceps</taxon>
    </lineage>
</organism>
<dbReference type="VEuPathDB" id="FungiDB:A9K55_001473"/>
<accession>A0A2H4SRF0</accession>
<evidence type="ECO:0000313" key="1">
    <source>
        <dbReference type="EMBL" id="ATY65690.1"/>
    </source>
</evidence>
<evidence type="ECO:0000313" key="2">
    <source>
        <dbReference type="Proteomes" id="UP000323067"/>
    </source>
</evidence>
<dbReference type="InterPro" id="IPR029061">
    <property type="entry name" value="THDP-binding"/>
</dbReference>
<dbReference type="VEuPathDB" id="FungiDB:CCM_00667"/>
<name>A0A2H4SRF0_CORMI</name>
<sequence length="145" mass="16222">MTCDVSIDLLRACGWEVLEAVDCCFDVEELVKALLQAEESQESQDKPSVVCYADVCRIKRAFGMDPDQFVVHTVVYEYFSDIAPRGDVLEREWNSGCRGLSTGSENFAALVCNTIAAHLNNFMVDSADFFPAVAMIWHERNILST</sequence>
<gene>
    <name evidence="1" type="ORF">A9K55_001473</name>
</gene>